<evidence type="ECO:0000313" key="3">
    <source>
        <dbReference type="EMBL" id="SDM39750.1"/>
    </source>
</evidence>
<dbReference type="OrthoDB" id="157576at2157"/>
<evidence type="ECO:0000313" key="4">
    <source>
        <dbReference type="Proteomes" id="UP000199451"/>
    </source>
</evidence>
<dbReference type="Pfam" id="PF22090">
    <property type="entry name" value="Gins51_C"/>
    <property type="match status" value="1"/>
</dbReference>
<feature type="domain" description="Gins51 C-terminal" evidence="2">
    <location>
        <begin position="249"/>
        <end position="294"/>
    </location>
</feature>
<dbReference type="CDD" id="cd11714">
    <property type="entry name" value="GINS_A_archaea"/>
    <property type="match status" value="1"/>
</dbReference>
<sequence length="295" mass="31190">MNLDELRTVQSKERRKDSLQHLRDSFYGDVAGYIADLKAERSAAAEEADDPFSSPEVSRLTDEIETAEEVIEAVYERRVGKVVKLASFAAAEMPVDEDGMTAEEKALFEDLVARIEENKENVLAILAGKREPVDTGGESMSTAATDMVGPDGSRGESSTPVPQTEPADSAAGGVLADAMGGDTTDAEADAQQSPAADNDSTDDHTPVDPEPAPPGAVSEPSDESTDASADAPAAPDATEAAADDTERTTVRITKDVGSIFGVDEREYDLATDDVVMLPTTNAEPLIEREAAEKLD</sequence>
<reference evidence="4" key="1">
    <citation type="submission" date="2016-10" db="EMBL/GenBank/DDBJ databases">
        <authorList>
            <person name="Varghese N."/>
            <person name="Submissions S."/>
        </authorList>
    </citation>
    <scope>NUCLEOTIDE SEQUENCE [LARGE SCALE GENOMIC DNA]</scope>
    <source>
        <strain evidence="4">CGMCC 1.10119</strain>
    </source>
</reference>
<gene>
    <name evidence="3" type="ORF">SAMN04487949_1525</name>
</gene>
<name>A0A1G9SWE4_9EURY</name>
<dbReference type="EMBL" id="FNHL01000002">
    <property type="protein sequence ID" value="SDM39750.1"/>
    <property type="molecule type" value="Genomic_DNA"/>
</dbReference>
<proteinExistence type="predicted"/>
<feature type="region of interest" description="Disordered" evidence="1">
    <location>
        <begin position="42"/>
        <end position="61"/>
    </location>
</feature>
<dbReference type="Gene3D" id="3.40.5.50">
    <property type="match status" value="1"/>
</dbReference>
<dbReference type="RefSeq" id="WP_089695986.1">
    <property type="nucleotide sequence ID" value="NZ_FNHL01000002.1"/>
</dbReference>
<dbReference type="Proteomes" id="UP000199451">
    <property type="component" value="Unassembled WGS sequence"/>
</dbReference>
<organism evidence="3 4">
    <name type="scientific">Halogranum gelatinilyticum</name>
    <dbReference type="NCBI Taxonomy" id="660521"/>
    <lineage>
        <taxon>Archaea</taxon>
        <taxon>Methanobacteriati</taxon>
        <taxon>Methanobacteriota</taxon>
        <taxon>Stenosarchaea group</taxon>
        <taxon>Halobacteria</taxon>
        <taxon>Halobacteriales</taxon>
        <taxon>Haloferacaceae</taxon>
    </lineage>
</organism>
<feature type="compositionally biased region" description="Low complexity" evidence="1">
    <location>
        <begin position="226"/>
        <end position="240"/>
    </location>
</feature>
<protein>
    <submittedName>
        <fullName evidence="3">DNA replication factor GINS</fullName>
    </submittedName>
</protein>
<dbReference type="STRING" id="660521.SAMN04487949_1525"/>
<feature type="region of interest" description="Disordered" evidence="1">
    <location>
        <begin position="128"/>
        <end position="249"/>
    </location>
</feature>
<evidence type="ECO:0000259" key="2">
    <source>
        <dbReference type="Pfam" id="PF22090"/>
    </source>
</evidence>
<evidence type="ECO:0000256" key="1">
    <source>
        <dbReference type="SAM" id="MobiDB-lite"/>
    </source>
</evidence>
<accession>A0A1G9SWE4</accession>
<keyword evidence="4" id="KW-1185">Reference proteome</keyword>
<dbReference type="InterPro" id="IPR054314">
    <property type="entry name" value="Gins51_C"/>
</dbReference>
<dbReference type="AlphaFoldDB" id="A0A1G9SWE4"/>
<dbReference type="Gene3D" id="1.20.58.1030">
    <property type="match status" value="1"/>
</dbReference>